<proteinExistence type="predicted"/>
<protein>
    <submittedName>
        <fullName evidence="2">Uncharacterized protein</fullName>
    </submittedName>
</protein>
<evidence type="ECO:0000256" key="1">
    <source>
        <dbReference type="SAM" id="MobiDB-lite"/>
    </source>
</evidence>
<dbReference type="RefSeq" id="WP_234139268.1">
    <property type="nucleotide sequence ID" value="NZ_JAKOEM010000006.1"/>
</dbReference>
<comment type="caution">
    <text evidence="2">The sequence shown here is derived from an EMBL/GenBank/DDBJ whole genome shotgun (WGS) entry which is preliminary data.</text>
</comment>
<dbReference type="EMBL" id="JAKOEM010000006">
    <property type="protein sequence ID" value="MCG6558514.1"/>
    <property type="molecule type" value="Genomic_DNA"/>
</dbReference>
<gene>
    <name evidence="2" type="ORF">MB818_09905</name>
</gene>
<accession>A0ABS9NWF2</accession>
<evidence type="ECO:0000313" key="2">
    <source>
        <dbReference type="EMBL" id="MCG6558514.1"/>
    </source>
</evidence>
<feature type="compositionally biased region" description="Polar residues" evidence="1">
    <location>
        <begin position="68"/>
        <end position="82"/>
    </location>
</feature>
<keyword evidence="3" id="KW-1185">Reference proteome</keyword>
<sequence length="82" mass="8614">MFLKTLSSDVFVPLAFIHDIRQARIAIPVGSMTIVMFETLNAFVDPISVSAKSDLRSGLAEAGAGSISHLSPQSVNNAGIAL</sequence>
<evidence type="ECO:0000313" key="3">
    <source>
        <dbReference type="Proteomes" id="UP001165279"/>
    </source>
</evidence>
<name>A0ABS9NWF2_9RHOB</name>
<reference evidence="2" key="1">
    <citation type="submission" date="2022-02" db="EMBL/GenBank/DDBJ databases">
        <title>The genome sequence of Ruegeria sp. 1NDH52C.</title>
        <authorList>
            <person name="Du J."/>
        </authorList>
    </citation>
    <scope>NUCLEOTIDE SEQUENCE</scope>
    <source>
        <strain evidence="2">1NDH52C</strain>
    </source>
</reference>
<organism evidence="2 3">
    <name type="scientific">Ruegeria alba</name>
    <dbReference type="NCBI Taxonomy" id="2916756"/>
    <lineage>
        <taxon>Bacteria</taxon>
        <taxon>Pseudomonadati</taxon>
        <taxon>Pseudomonadota</taxon>
        <taxon>Alphaproteobacteria</taxon>
        <taxon>Rhodobacterales</taxon>
        <taxon>Roseobacteraceae</taxon>
        <taxon>Ruegeria</taxon>
    </lineage>
</organism>
<dbReference type="Proteomes" id="UP001165279">
    <property type="component" value="Unassembled WGS sequence"/>
</dbReference>
<feature type="region of interest" description="Disordered" evidence="1">
    <location>
        <begin position="63"/>
        <end position="82"/>
    </location>
</feature>